<dbReference type="OrthoDB" id="5192192at2"/>
<evidence type="ECO:0000313" key="2">
    <source>
        <dbReference type="EMBL" id="AXH94830.1"/>
    </source>
</evidence>
<sequence length="130" mass="13553">MGDPATPADHTRGAGAASEVTTGLAFLAGALCLMALTPVGGWRRLLWLLAPIGLTIGGATMLAVPLVGVEPPGWLFVLAVVPIFVGMIAAGVLGTRRVWPWWTGAAVALFLPIMLVMPYNGFLMTAVWAE</sequence>
<evidence type="ECO:0000313" key="3">
    <source>
        <dbReference type="Proteomes" id="UP000253790"/>
    </source>
</evidence>
<feature type="transmembrane region" description="Helical" evidence="1">
    <location>
        <begin position="73"/>
        <end position="93"/>
    </location>
</feature>
<dbReference type="EMBL" id="CP031229">
    <property type="protein sequence ID" value="AXH94830.1"/>
    <property type="molecule type" value="Genomic_DNA"/>
</dbReference>
<dbReference type="AlphaFoldDB" id="A0A345NIH2"/>
<keyword evidence="1" id="KW-0472">Membrane</keyword>
<name>A0A345NIH2_9MICO</name>
<protein>
    <submittedName>
        <fullName evidence="2">Uncharacterized protein</fullName>
    </submittedName>
</protein>
<reference evidence="2 3" key="1">
    <citation type="submission" date="2018-07" db="EMBL/GenBank/DDBJ databases">
        <title>Complete genome sequencing of Ornithinimicrobium sp. AMA3305.</title>
        <authorList>
            <person name="Bae J.-W."/>
        </authorList>
    </citation>
    <scope>NUCLEOTIDE SEQUENCE [LARGE SCALE GENOMIC DNA]</scope>
    <source>
        <strain evidence="2 3">AMA3305</strain>
    </source>
</reference>
<accession>A0A345NIH2</accession>
<feature type="transmembrane region" description="Helical" evidence="1">
    <location>
        <begin position="46"/>
        <end position="67"/>
    </location>
</feature>
<gene>
    <name evidence="2" type="ORF">DV701_00295</name>
</gene>
<keyword evidence="1" id="KW-1133">Transmembrane helix</keyword>
<dbReference type="Proteomes" id="UP000253790">
    <property type="component" value="Chromosome"/>
</dbReference>
<feature type="transmembrane region" description="Helical" evidence="1">
    <location>
        <begin position="105"/>
        <end position="129"/>
    </location>
</feature>
<evidence type="ECO:0000256" key="1">
    <source>
        <dbReference type="SAM" id="Phobius"/>
    </source>
</evidence>
<organism evidence="2 3">
    <name type="scientific">Ornithinimicrobium avium</name>
    <dbReference type="NCBI Taxonomy" id="2283195"/>
    <lineage>
        <taxon>Bacteria</taxon>
        <taxon>Bacillati</taxon>
        <taxon>Actinomycetota</taxon>
        <taxon>Actinomycetes</taxon>
        <taxon>Micrococcales</taxon>
        <taxon>Ornithinimicrobiaceae</taxon>
        <taxon>Ornithinimicrobium</taxon>
    </lineage>
</organism>
<feature type="transmembrane region" description="Helical" evidence="1">
    <location>
        <begin position="20"/>
        <end position="39"/>
    </location>
</feature>
<keyword evidence="3" id="KW-1185">Reference proteome</keyword>
<keyword evidence="1" id="KW-0812">Transmembrane</keyword>
<proteinExistence type="predicted"/>
<dbReference type="KEGG" id="orn:DV701_00295"/>